<feature type="domain" description="M23ase beta-sheet core" evidence="1">
    <location>
        <begin position="229"/>
        <end position="312"/>
    </location>
</feature>
<dbReference type="InterPro" id="IPR016047">
    <property type="entry name" value="M23ase_b-sheet_dom"/>
</dbReference>
<name>A0A9D1I9Z0_9FIRM</name>
<reference evidence="2" key="1">
    <citation type="submission" date="2020-10" db="EMBL/GenBank/DDBJ databases">
        <authorList>
            <person name="Gilroy R."/>
        </authorList>
    </citation>
    <scope>NUCLEOTIDE SEQUENCE</scope>
    <source>
        <strain evidence="2">ChiHcec3-11533</strain>
    </source>
</reference>
<dbReference type="Proteomes" id="UP000824072">
    <property type="component" value="Unassembled WGS sequence"/>
</dbReference>
<evidence type="ECO:0000313" key="2">
    <source>
        <dbReference type="EMBL" id="HIU33530.1"/>
    </source>
</evidence>
<gene>
    <name evidence="2" type="ORF">IAB02_03120</name>
</gene>
<dbReference type="InterPro" id="IPR050570">
    <property type="entry name" value="Cell_wall_metabolism_enzyme"/>
</dbReference>
<dbReference type="Pfam" id="PF01551">
    <property type="entry name" value="Peptidase_M23"/>
    <property type="match status" value="1"/>
</dbReference>
<dbReference type="Gene3D" id="2.70.70.10">
    <property type="entry name" value="Glucose Permease (Domain IIA)"/>
    <property type="match status" value="1"/>
</dbReference>
<organism evidence="2 3">
    <name type="scientific">Candidatus Pullichristensenella excrementigallinarum</name>
    <dbReference type="NCBI Taxonomy" id="2840907"/>
    <lineage>
        <taxon>Bacteria</taxon>
        <taxon>Bacillati</taxon>
        <taxon>Bacillota</taxon>
        <taxon>Clostridia</taxon>
        <taxon>Candidatus Pullichristensenella</taxon>
    </lineage>
</organism>
<sequence>MQSEKGKLIIHTGLVPENPVQERQSVRWRSVRHPLQRRRFGRKPEKPEILGIAWEGKRAARQKPERLQEEFDRAQATLLCAAPAKQVEPEEKILSKEQERAAENKRERLLRKRVRAAMRSGKPRARTRAKMSFSERLLRNSAVACALMLGILAVRNLDVPWARAAMGGIEQALTMRIDLDESLGKLTFVRALMPESVLVFFDLSNQSVYERPVDGTLTQVYSQERPWLEFECPEGSEVKAAEAGEVLVVAELTNGDWGVMIDHGEGKETVYAYLSEPEIAVGDQVERGQRLGALSGEQAYFEARENGEPCDPTELLGF</sequence>
<proteinExistence type="predicted"/>
<dbReference type="CDD" id="cd12797">
    <property type="entry name" value="M23_peptidase"/>
    <property type="match status" value="1"/>
</dbReference>
<dbReference type="InterPro" id="IPR011055">
    <property type="entry name" value="Dup_hybrid_motif"/>
</dbReference>
<dbReference type="GO" id="GO:0004222">
    <property type="term" value="F:metalloendopeptidase activity"/>
    <property type="evidence" value="ECO:0007669"/>
    <property type="project" value="TreeGrafter"/>
</dbReference>
<dbReference type="SUPFAM" id="SSF51261">
    <property type="entry name" value="Duplicated hybrid motif"/>
    <property type="match status" value="1"/>
</dbReference>
<comment type="caution">
    <text evidence="2">The sequence shown here is derived from an EMBL/GenBank/DDBJ whole genome shotgun (WGS) entry which is preliminary data.</text>
</comment>
<dbReference type="AlphaFoldDB" id="A0A9D1I9Z0"/>
<dbReference type="PANTHER" id="PTHR21666:SF270">
    <property type="entry name" value="MUREIN HYDROLASE ACTIVATOR ENVC"/>
    <property type="match status" value="1"/>
</dbReference>
<reference evidence="2" key="2">
    <citation type="journal article" date="2021" name="PeerJ">
        <title>Extensive microbial diversity within the chicken gut microbiome revealed by metagenomics and culture.</title>
        <authorList>
            <person name="Gilroy R."/>
            <person name="Ravi A."/>
            <person name="Getino M."/>
            <person name="Pursley I."/>
            <person name="Horton D.L."/>
            <person name="Alikhan N.F."/>
            <person name="Baker D."/>
            <person name="Gharbi K."/>
            <person name="Hall N."/>
            <person name="Watson M."/>
            <person name="Adriaenssens E.M."/>
            <person name="Foster-Nyarko E."/>
            <person name="Jarju S."/>
            <person name="Secka A."/>
            <person name="Antonio M."/>
            <person name="Oren A."/>
            <person name="Chaudhuri R.R."/>
            <person name="La Ragione R."/>
            <person name="Hildebrand F."/>
            <person name="Pallen M.J."/>
        </authorList>
    </citation>
    <scope>NUCLEOTIDE SEQUENCE</scope>
    <source>
        <strain evidence="2">ChiHcec3-11533</strain>
    </source>
</reference>
<protein>
    <submittedName>
        <fullName evidence="2">M23 family metallopeptidase</fullName>
    </submittedName>
</protein>
<dbReference type="EMBL" id="DVMU01000070">
    <property type="protein sequence ID" value="HIU33530.1"/>
    <property type="molecule type" value="Genomic_DNA"/>
</dbReference>
<evidence type="ECO:0000259" key="1">
    <source>
        <dbReference type="Pfam" id="PF01551"/>
    </source>
</evidence>
<dbReference type="PANTHER" id="PTHR21666">
    <property type="entry name" value="PEPTIDASE-RELATED"/>
    <property type="match status" value="1"/>
</dbReference>
<accession>A0A9D1I9Z0</accession>
<evidence type="ECO:0000313" key="3">
    <source>
        <dbReference type="Proteomes" id="UP000824072"/>
    </source>
</evidence>